<organism evidence="7 9">
    <name type="scientific">Collimonas pratensis</name>
    <dbReference type="NCBI Taxonomy" id="279113"/>
    <lineage>
        <taxon>Bacteria</taxon>
        <taxon>Pseudomonadati</taxon>
        <taxon>Pseudomonadota</taxon>
        <taxon>Betaproteobacteria</taxon>
        <taxon>Burkholderiales</taxon>
        <taxon>Oxalobacteraceae</taxon>
        <taxon>Collimonas</taxon>
    </lineage>
</organism>
<feature type="transmembrane region" description="Helical" evidence="6">
    <location>
        <begin position="287"/>
        <end position="307"/>
    </location>
</feature>
<reference evidence="9 10" key="1">
    <citation type="submission" date="2015-11" db="EMBL/GenBank/DDBJ databases">
        <title>Exploring the genomic traits of fungus-feeding bacterial genus Collimonas.</title>
        <authorList>
            <person name="Song C."/>
            <person name="Schmidt R."/>
            <person name="de Jager V."/>
            <person name="Krzyzanowska D."/>
            <person name="Jongedijk E."/>
            <person name="Cankar K."/>
            <person name="Beekwilder J."/>
            <person name="van Veen A."/>
            <person name="de Boer W."/>
            <person name="van Veen J.A."/>
            <person name="Garbeva P."/>
        </authorList>
    </citation>
    <scope>NUCLEOTIDE SEQUENCE [LARGE SCALE GENOMIC DNA]</scope>
    <source>
        <strain evidence="8 10">Ter291</strain>
        <strain evidence="7 9">Ter91</strain>
    </source>
</reference>
<evidence type="ECO:0000256" key="4">
    <source>
        <dbReference type="ARBA" id="ARBA00022989"/>
    </source>
</evidence>
<dbReference type="PANTHER" id="PTHR21716:SF61">
    <property type="entry name" value="BLR8064 PROTEIN"/>
    <property type="match status" value="1"/>
</dbReference>
<evidence type="ECO:0000256" key="3">
    <source>
        <dbReference type="ARBA" id="ARBA00022692"/>
    </source>
</evidence>
<dbReference type="Proteomes" id="UP000074561">
    <property type="component" value="Chromosome"/>
</dbReference>
<dbReference type="EMBL" id="CP013236">
    <property type="protein sequence ID" value="AMP17515.1"/>
    <property type="molecule type" value="Genomic_DNA"/>
</dbReference>
<feature type="transmembrane region" description="Helical" evidence="6">
    <location>
        <begin position="319"/>
        <end position="352"/>
    </location>
</feature>
<protein>
    <recommendedName>
        <fullName evidence="11">AI-2E family transporter</fullName>
    </recommendedName>
</protein>
<feature type="transmembrane region" description="Helical" evidence="6">
    <location>
        <begin position="45"/>
        <end position="63"/>
    </location>
</feature>
<sequence length="360" mass="38236">MIQRKPGEAEAVGKKAPNAQTAASIALYSLLVLLALWVMRDFIPAVVWAGVIAIALWPLLLRLETPHASRKRTIGVALLLTTAVALFVVLPFVLVITQAAHESHDFIEWFKQAEANGLPLPGLLEHLPFSAQQVTAWWQENLARPLHDSPFIKGLHVEAAVTAGRHFGALAAHGLILFGFMLMTLFVMFQAGSRMSGNLVKATRRAFGVDGALLAHQMTAAVRGTVAGLVVVGIGEGALLGIAYAIAGVPHATLLGLLTAIAAMLPFCAPIIFCGAALWLFAQGATVAAISVAVFGFVVVLIAEHFVRPLLIGSSTRLPFLLVLFGILGGAQTFGLLGLFIGPALMTVLTVLWRDWVGQD</sequence>
<dbReference type="Proteomes" id="UP000074914">
    <property type="component" value="Chromosome"/>
</dbReference>
<dbReference type="OrthoDB" id="5298283at2"/>
<dbReference type="PANTHER" id="PTHR21716">
    <property type="entry name" value="TRANSMEMBRANE PROTEIN"/>
    <property type="match status" value="1"/>
</dbReference>
<evidence type="ECO:0000256" key="1">
    <source>
        <dbReference type="ARBA" id="ARBA00004141"/>
    </source>
</evidence>
<feature type="transmembrane region" description="Helical" evidence="6">
    <location>
        <begin position="253"/>
        <end position="280"/>
    </location>
</feature>
<dbReference type="KEGG" id="cpra:CPter91_5534"/>
<dbReference type="GO" id="GO:0016020">
    <property type="term" value="C:membrane"/>
    <property type="evidence" value="ECO:0007669"/>
    <property type="project" value="UniProtKB-SubCell"/>
</dbReference>
<evidence type="ECO:0000313" key="8">
    <source>
        <dbReference type="EMBL" id="AMP17515.1"/>
    </source>
</evidence>
<evidence type="ECO:0000313" key="10">
    <source>
        <dbReference type="Proteomes" id="UP000074914"/>
    </source>
</evidence>
<accession>A0A127R605</accession>
<comment type="subcellular location">
    <subcellularLocation>
        <location evidence="1">Membrane</location>
        <topology evidence="1">Multi-pass membrane protein</topology>
    </subcellularLocation>
</comment>
<feature type="transmembrane region" description="Helical" evidence="6">
    <location>
        <begin position="75"/>
        <end position="96"/>
    </location>
</feature>
<keyword evidence="4 6" id="KW-1133">Transmembrane helix</keyword>
<proteinExistence type="inferred from homology"/>
<feature type="transmembrane region" description="Helical" evidence="6">
    <location>
        <begin position="21"/>
        <end position="39"/>
    </location>
</feature>
<dbReference type="STRING" id="279113.CPter91_5534"/>
<keyword evidence="3 6" id="KW-0812">Transmembrane</keyword>
<evidence type="ECO:0000256" key="6">
    <source>
        <dbReference type="SAM" id="Phobius"/>
    </source>
</evidence>
<name>A0A127R605_9BURK</name>
<dbReference type="EMBL" id="CP013234">
    <property type="protein sequence ID" value="AMP07817.1"/>
    <property type="molecule type" value="Genomic_DNA"/>
</dbReference>
<dbReference type="InterPro" id="IPR002549">
    <property type="entry name" value="AI-2E-like"/>
</dbReference>
<feature type="transmembrane region" description="Helical" evidence="6">
    <location>
        <begin position="226"/>
        <end position="247"/>
    </location>
</feature>
<dbReference type="PATRIC" id="fig|279113.10.peg.5270"/>
<evidence type="ECO:0000256" key="2">
    <source>
        <dbReference type="ARBA" id="ARBA00009773"/>
    </source>
</evidence>
<gene>
    <name evidence="8" type="ORF">CPter291_5305</name>
    <name evidence="7" type="ORF">CPter91_5534</name>
</gene>
<evidence type="ECO:0000313" key="7">
    <source>
        <dbReference type="EMBL" id="AMP07817.1"/>
    </source>
</evidence>
<comment type="similarity">
    <text evidence="2">Belongs to the autoinducer-2 exporter (AI-2E) (TC 2.A.86) family.</text>
</comment>
<evidence type="ECO:0000313" key="9">
    <source>
        <dbReference type="Proteomes" id="UP000074561"/>
    </source>
</evidence>
<evidence type="ECO:0000256" key="5">
    <source>
        <dbReference type="ARBA" id="ARBA00023136"/>
    </source>
</evidence>
<feature type="transmembrane region" description="Helical" evidence="6">
    <location>
        <begin position="167"/>
        <end position="189"/>
    </location>
</feature>
<dbReference type="RefSeq" id="WP_061945637.1">
    <property type="nucleotide sequence ID" value="NZ_CP013234.1"/>
</dbReference>
<dbReference type="AlphaFoldDB" id="A0A127R605"/>
<evidence type="ECO:0008006" key="11">
    <source>
        <dbReference type="Google" id="ProtNLM"/>
    </source>
</evidence>
<keyword evidence="5 6" id="KW-0472">Membrane</keyword>
<keyword evidence="10" id="KW-1185">Reference proteome</keyword>
<dbReference type="Pfam" id="PF01594">
    <property type="entry name" value="AI-2E_transport"/>
    <property type="match status" value="1"/>
</dbReference>